<name>A0ABQ3M9V3_9PSEU</name>
<dbReference type="InterPro" id="IPR036890">
    <property type="entry name" value="HATPase_C_sf"/>
</dbReference>
<dbReference type="SUPFAM" id="SSF55874">
    <property type="entry name" value="ATPase domain of HSP90 chaperone/DNA topoisomerase II/histidine kinase"/>
    <property type="match status" value="1"/>
</dbReference>
<evidence type="ECO:0000313" key="3">
    <source>
        <dbReference type="EMBL" id="GHH32571.1"/>
    </source>
</evidence>
<dbReference type="Proteomes" id="UP000605568">
    <property type="component" value="Unassembled WGS sequence"/>
</dbReference>
<keyword evidence="1" id="KW-0808">Transferase</keyword>
<dbReference type="InterPro" id="IPR050267">
    <property type="entry name" value="Anti-sigma-factor_SerPK"/>
</dbReference>
<dbReference type="PANTHER" id="PTHR35526:SF3">
    <property type="entry name" value="ANTI-SIGMA-F FACTOR RSBW"/>
    <property type="match status" value="1"/>
</dbReference>
<dbReference type="Pfam" id="PF13581">
    <property type="entry name" value="HATPase_c_2"/>
    <property type="match status" value="1"/>
</dbReference>
<protein>
    <recommendedName>
        <fullName evidence="2">Histidine kinase/HSP90-like ATPase domain-containing protein</fullName>
    </recommendedName>
</protein>
<proteinExistence type="predicted"/>
<keyword evidence="1" id="KW-0418">Kinase</keyword>
<dbReference type="EMBL" id="BNAR01000002">
    <property type="protein sequence ID" value="GHH32571.1"/>
    <property type="molecule type" value="Genomic_DNA"/>
</dbReference>
<evidence type="ECO:0000256" key="1">
    <source>
        <dbReference type="ARBA" id="ARBA00022527"/>
    </source>
</evidence>
<sequence length="137" mass="15019">MSSASRVGDKPRSRSVDLDDYEHNVAGIRALARLALAGLSDDDLDDVLLVITELVSNAFDHGRSTRWMRLLVTPAPCVVRCEVDDTAPQLPVLGKSRLGEFRGRGMLLVDELATTWGIAPGDGFKTVWAEFRFSQSC</sequence>
<dbReference type="CDD" id="cd16936">
    <property type="entry name" value="HATPase_RsbW-like"/>
    <property type="match status" value="1"/>
</dbReference>
<reference evidence="4" key="1">
    <citation type="journal article" date="2019" name="Int. J. Syst. Evol. Microbiol.">
        <title>The Global Catalogue of Microorganisms (GCM) 10K type strain sequencing project: providing services to taxonomists for standard genome sequencing and annotation.</title>
        <authorList>
            <consortium name="The Broad Institute Genomics Platform"/>
            <consortium name="The Broad Institute Genome Sequencing Center for Infectious Disease"/>
            <person name="Wu L."/>
            <person name="Ma J."/>
        </authorList>
    </citation>
    <scope>NUCLEOTIDE SEQUENCE [LARGE SCALE GENOMIC DNA]</scope>
    <source>
        <strain evidence="4">CGMCC 4.7367</strain>
    </source>
</reference>
<organism evidence="3 4">
    <name type="scientific">Lentzea cavernae</name>
    <dbReference type="NCBI Taxonomy" id="2020703"/>
    <lineage>
        <taxon>Bacteria</taxon>
        <taxon>Bacillati</taxon>
        <taxon>Actinomycetota</taxon>
        <taxon>Actinomycetes</taxon>
        <taxon>Pseudonocardiales</taxon>
        <taxon>Pseudonocardiaceae</taxon>
        <taxon>Lentzea</taxon>
    </lineage>
</organism>
<feature type="domain" description="Histidine kinase/HSP90-like ATPase" evidence="2">
    <location>
        <begin position="25"/>
        <end position="127"/>
    </location>
</feature>
<comment type="caution">
    <text evidence="3">The sequence shown here is derived from an EMBL/GenBank/DDBJ whole genome shotgun (WGS) entry which is preliminary data.</text>
</comment>
<evidence type="ECO:0000313" key="4">
    <source>
        <dbReference type="Proteomes" id="UP000605568"/>
    </source>
</evidence>
<dbReference type="PANTHER" id="PTHR35526">
    <property type="entry name" value="ANTI-SIGMA-F FACTOR RSBW-RELATED"/>
    <property type="match status" value="1"/>
</dbReference>
<dbReference type="InterPro" id="IPR003594">
    <property type="entry name" value="HATPase_dom"/>
</dbReference>
<keyword evidence="1" id="KW-0723">Serine/threonine-protein kinase</keyword>
<dbReference type="RefSeq" id="WP_191296734.1">
    <property type="nucleotide sequence ID" value="NZ_BNAR01000002.1"/>
</dbReference>
<evidence type="ECO:0000259" key="2">
    <source>
        <dbReference type="Pfam" id="PF13581"/>
    </source>
</evidence>
<accession>A0ABQ3M9V3</accession>
<keyword evidence="4" id="KW-1185">Reference proteome</keyword>
<dbReference type="Gene3D" id="3.30.565.10">
    <property type="entry name" value="Histidine kinase-like ATPase, C-terminal domain"/>
    <property type="match status" value="1"/>
</dbReference>
<gene>
    <name evidence="3" type="ORF">GCM10017774_13680</name>
</gene>